<dbReference type="GO" id="GO:0004671">
    <property type="term" value="F:protein C-terminal S-isoprenylcysteine carboxyl O-methyltransferase activity"/>
    <property type="evidence" value="ECO:0007669"/>
    <property type="project" value="UniProtKB-EC"/>
</dbReference>
<organism evidence="6">
    <name type="scientific">Dehalogenimonas sp. 4OHTPN</name>
    <dbReference type="NCBI Taxonomy" id="3166643"/>
    <lineage>
        <taxon>Bacteria</taxon>
        <taxon>Bacillati</taxon>
        <taxon>Chloroflexota</taxon>
        <taxon>Dehalococcoidia</taxon>
        <taxon>Dehalococcoidales</taxon>
        <taxon>Dehalococcoidaceae</taxon>
        <taxon>Dehalogenimonas</taxon>
    </lineage>
</organism>
<dbReference type="GO" id="GO:0012505">
    <property type="term" value="C:endomembrane system"/>
    <property type="evidence" value="ECO:0007669"/>
    <property type="project" value="UniProtKB-SubCell"/>
</dbReference>
<accession>A0AAU8GBN9</accession>
<dbReference type="InterPro" id="IPR007318">
    <property type="entry name" value="Phopholipid_MeTrfase"/>
</dbReference>
<keyword evidence="6" id="KW-0808">Transferase</keyword>
<evidence type="ECO:0000313" key="6">
    <source>
        <dbReference type="EMBL" id="XCH33897.1"/>
    </source>
</evidence>
<dbReference type="EC" id="2.1.1.100" evidence="6"/>
<feature type="transmembrane region" description="Helical" evidence="5">
    <location>
        <begin position="7"/>
        <end position="27"/>
    </location>
</feature>
<dbReference type="RefSeq" id="WP_353715089.1">
    <property type="nucleotide sequence ID" value="NZ_CP159307.1"/>
</dbReference>
<evidence type="ECO:0000256" key="1">
    <source>
        <dbReference type="ARBA" id="ARBA00004127"/>
    </source>
</evidence>
<evidence type="ECO:0000256" key="5">
    <source>
        <dbReference type="SAM" id="Phobius"/>
    </source>
</evidence>
<comment type="subcellular location">
    <subcellularLocation>
        <location evidence="1">Endomembrane system</location>
        <topology evidence="1">Multi-pass membrane protein</topology>
    </subcellularLocation>
</comment>
<feature type="transmembrane region" description="Helical" evidence="5">
    <location>
        <begin position="39"/>
        <end position="57"/>
    </location>
</feature>
<name>A0AAU8GBN9_9CHLR</name>
<gene>
    <name evidence="6" type="ORF">ABV300_03205</name>
</gene>
<evidence type="ECO:0000256" key="3">
    <source>
        <dbReference type="ARBA" id="ARBA00022989"/>
    </source>
</evidence>
<keyword evidence="6" id="KW-0489">Methyltransferase</keyword>
<dbReference type="EC" id="2.1.1.334" evidence="6"/>
<sequence length="155" mass="17986">MGLFLKNLAFLVFIQLTAMAYVPLFVLPRQSVSFTDCRWVGLILLVTGAMMVMWCNWDFWRTGRGTPAPIDPPKVLVRRGLYRYTRNPIYFGVLLVLTGESILFASWPIALYAFVAGFGFNLFVMLYEEPALKHRFGAVYDEYSRDVPRWIPRFK</sequence>
<keyword evidence="2 5" id="KW-0812">Transmembrane</keyword>
<dbReference type="EMBL" id="CP159307">
    <property type="protein sequence ID" value="XCH33897.1"/>
    <property type="molecule type" value="Genomic_DNA"/>
</dbReference>
<protein>
    <submittedName>
        <fullName evidence="6">Isoprenylcysteine carboxylmethyltransferase family protein</fullName>
        <ecNumber evidence="6">2.1.1.100</ecNumber>
        <ecNumber evidence="6">2.1.1.334</ecNumber>
    </submittedName>
</protein>
<feature type="transmembrane region" description="Helical" evidence="5">
    <location>
        <begin position="88"/>
        <end position="105"/>
    </location>
</feature>
<dbReference type="PANTHER" id="PTHR12714:SF9">
    <property type="entry name" value="PROTEIN-S-ISOPRENYLCYSTEINE O-METHYLTRANSFERASE"/>
    <property type="match status" value="1"/>
</dbReference>
<dbReference type="Gene3D" id="1.20.120.1630">
    <property type="match status" value="1"/>
</dbReference>
<reference evidence="6" key="1">
    <citation type="submission" date="2024-06" db="EMBL/GenBank/DDBJ databases">
        <title>A Novel Isolate, Dehalogenimonas sp. Strain 4OHTPN, Dechlorinates Aromatic 4 Hydroxy chlorothalonil by a Novel Reductive Dehalogenase.</title>
        <authorList>
            <person name="Liu G."/>
        </authorList>
    </citation>
    <scope>NUCLEOTIDE SEQUENCE</scope>
    <source>
        <strain evidence="6">4OHTPN</strain>
    </source>
</reference>
<keyword evidence="4 5" id="KW-0472">Membrane</keyword>
<evidence type="ECO:0000256" key="2">
    <source>
        <dbReference type="ARBA" id="ARBA00022692"/>
    </source>
</evidence>
<dbReference type="GO" id="GO:0032259">
    <property type="term" value="P:methylation"/>
    <property type="evidence" value="ECO:0007669"/>
    <property type="project" value="UniProtKB-KW"/>
</dbReference>
<dbReference type="PANTHER" id="PTHR12714">
    <property type="entry name" value="PROTEIN-S ISOPRENYLCYSTEINE O-METHYLTRANSFERASE"/>
    <property type="match status" value="1"/>
</dbReference>
<evidence type="ECO:0000256" key="4">
    <source>
        <dbReference type="ARBA" id="ARBA00023136"/>
    </source>
</evidence>
<proteinExistence type="predicted"/>
<keyword evidence="3 5" id="KW-1133">Transmembrane helix</keyword>
<dbReference type="Pfam" id="PF04191">
    <property type="entry name" value="PEMT"/>
    <property type="match status" value="1"/>
</dbReference>
<dbReference type="AlphaFoldDB" id="A0AAU8GBN9"/>